<feature type="signal peptide" evidence="1">
    <location>
        <begin position="1"/>
        <end position="19"/>
    </location>
</feature>
<gene>
    <name evidence="2" type="ORF">MGU_10827</name>
</gene>
<organism evidence="2 3">
    <name type="scientific">Metarhizium guizhouense (strain ARSEF 977)</name>
    <dbReference type="NCBI Taxonomy" id="1276136"/>
    <lineage>
        <taxon>Eukaryota</taxon>
        <taxon>Fungi</taxon>
        <taxon>Dikarya</taxon>
        <taxon>Ascomycota</taxon>
        <taxon>Pezizomycotina</taxon>
        <taxon>Sordariomycetes</taxon>
        <taxon>Hypocreomycetidae</taxon>
        <taxon>Hypocreales</taxon>
        <taxon>Clavicipitaceae</taxon>
        <taxon>Metarhizium</taxon>
    </lineage>
</organism>
<evidence type="ECO:0000313" key="2">
    <source>
        <dbReference type="EMBL" id="KID81849.1"/>
    </source>
</evidence>
<accession>A0A0B4HQV3</accession>
<sequence>MTVLSILLYLLVWSLHSQALGVVNVRTNRDSSLLLKRQSSSDIMIALYGRALDAAARQKAGIEAFHWGIHITPEGALEKDKSTTLFHPINQEENTKLFKYEKRTINPFRQRALFARIKIGTLPSTVSVDRVDELLSQVQWPNKMENPSESCVSWAVCGVRKLQDDGLLERFDTAGFADKVVEYGEARLALLGDDADGDADPLDIDRYDAHQGKIVNEPKDASLPCKRAGVPCVAVNTNAKDAESKGPTVEKTQDGELIAEAGEKSKESFNRLLEEYNYGNVAKQDKLYTELSTRLPEFKAPRVDRIAGFTNKIAGGALVVAGLALYGKAVADVFSSVSWTRPPS</sequence>
<proteinExistence type="predicted"/>
<comment type="caution">
    <text evidence="2">The sequence shown here is derived from an EMBL/GenBank/DDBJ whole genome shotgun (WGS) entry which is preliminary data.</text>
</comment>
<keyword evidence="1" id="KW-0732">Signal</keyword>
<dbReference type="InterPro" id="IPR054208">
    <property type="entry name" value="DUF6914"/>
</dbReference>
<evidence type="ECO:0000313" key="3">
    <source>
        <dbReference type="Proteomes" id="UP000031192"/>
    </source>
</evidence>
<dbReference type="HOGENOM" id="CLU_806718_0_0_1"/>
<protein>
    <submittedName>
        <fullName evidence="2">Heat Labile Enterotoxin Type Iib</fullName>
    </submittedName>
</protein>
<name>A0A0B4HQV3_METGA</name>
<reference evidence="2 3" key="1">
    <citation type="journal article" date="2014" name="Proc. Natl. Acad. Sci. U.S.A.">
        <title>Trajectory and genomic determinants of fungal-pathogen speciation and host adaptation.</title>
        <authorList>
            <person name="Hu X."/>
            <person name="Xiao G."/>
            <person name="Zheng P."/>
            <person name="Shang Y."/>
            <person name="Su Y."/>
            <person name="Zhang X."/>
            <person name="Liu X."/>
            <person name="Zhan S."/>
            <person name="St Leger R.J."/>
            <person name="Wang C."/>
        </authorList>
    </citation>
    <scope>NUCLEOTIDE SEQUENCE [LARGE SCALE GENOMIC DNA]</scope>
    <source>
        <strain evidence="2 3">ARSEF 977</strain>
    </source>
</reference>
<evidence type="ECO:0000256" key="1">
    <source>
        <dbReference type="SAM" id="SignalP"/>
    </source>
</evidence>
<dbReference type="Pfam" id="PF21858">
    <property type="entry name" value="DUF6914"/>
    <property type="match status" value="1"/>
</dbReference>
<dbReference type="Proteomes" id="UP000031192">
    <property type="component" value="Unassembled WGS sequence"/>
</dbReference>
<dbReference type="AlphaFoldDB" id="A0A0B4HQV3"/>
<feature type="chain" id="PRO_5002093079" evidence="1">
    <location>
        <begin position="20"/>
        <end position="344"/>
    </location>
</feature>
<keyword evidence="3" id="KW-1185">Reference proteome</keyword>
<dbReference type="EMBL" id="AZNH01000116">
    <property type="protein sequence ID" value="KID81849.1"/>
    <property type="molecule type" value="Genomic_DNA"/>
</dbReference>